<sequence length="38" mass="3945">MTHKAAARGYGGLKPCWGFGAGPLPAASLESDLQKDRS</sequence>
<gene>
    <name evidence="1" type="ORF">ABIC98_001567</name>
</gene>
<dbReference type="Proteomes" id="UP001549207">
    <property type="component" value="Unassembled WGS sequence"/>
</dbReference>
<name>A0ACC6TE67_9MICC</name>
<protein>
    <submittedName>
        <fullName evidence="1">Uncharacterized protein</fullName>
    </submittedName>
</protein>
<evidence type="ECO:0000313" key="1">
    <source>
        <dbReference type="EMBL" id="MET3771930.1"/>
    </source>
</evidence>
<reference evidence="1" key="1">
    <citation type="submission" date="2024-06" db="EMBL/GenBank/DDBJ databases">
        <title>Genomic Encyclopedia of Type Strains, Phase IV (KMG-IV): sequencing the most valuable type-strain genomes for metagenomic binning, comparative biology and taxonomic classification.</title>
        <authorList>
            <person name="Goeker M."/>
        </authorList>
    </citation>
    <scope>NUCLEOTIDE SEQUENCE</scope>
    <source>
        <strain evidence="1">SJCon</strain>
    </source>
</reference>
<keyword evidence="2" id="KW-1185">Reference proteome</keyword>
<organism evidence="1 2">
    <name type="scientific">Arthrobacter nitrophenolicus</name>
    <dbReference type="NCBI Taxonomy" id="683150"/>
    <lineage>
        <taxon>Bacteria</taxon>
        <taxon>Bacillati</taxon>
        <taxon>Actinomycetota</taxon>
        <taxon>Actinomycetes</taxon>
        <taxon>Micrococcales</taxon>
        <taxon>Micrococcaceae</taxon>
        <taxon>Arthrobacter</taxon>
    </lineage>
</organism>
<comment type="caution">
    <text evidence="1">The sequence shown here is derived from an EMBL/GenBank/DDBJ whole genome shotgun (WGS) entry which is preliminary data.</text>
</comment>
<proteinExistence type="predicted"/>
<evidence type="ECO:0000313" key="2">
    <source>
        <dbReference type="Proteomes" id="UP001549207"/>
    </source>
</evidence>
<accession>A0ACC6TE67</accession>
<dbReference type="EMBL" id="JBEPNJ010000004">
    <property type="protein sequence ID" value="MET3771930.1"/>
    <property type="molecule type" value="Genomic_DNA"/>
</dbReference>